<proteinExistence type="predicted"/>
<dbReference type="Proteomes" id="UP000054538">
    <property type="component" value="Unassembled WGS sequence"/>
</dbReference>
<reference evidence="2" key="2">
    <citation type="submission" date="2015-01" db="EMBL/GenBank/DDBJ databases">
        <title>Evolutionary Origins and Diversification of the Mycorrhizal Mutualists.</title>
        <authorList>
            <consortium name="DOE Joint Genome Institute"/>
            <consortium name="Mycorrhizal Genomics Consortium"/>
            <person name="Kohler A."/>
            <person name="Kuo A."/>
            <person name="Nagy L.G."/>
            <person name="Floudas D."/>
            <person name="Copeland A."/>
            <person name="Barry K.W."/>
            <person name="Cichocki N."/>
            <person name="Veneault-Fourrey C."/>
            <person name="LaButti K."/>
            <person name="Lindquist E.A."/>
            <person name="Lipzen A."/>
            <person name="Lundell T."/>
            <person name="Morin E."/>
            <person name="Murat C."/>
            <person name="Riley R."/>
            <person name="Ohm R."/>
            <person name="Sun H."/>
            <person name="Tunlid A."/>
            <person name="Henrissat B."/>
            <person name="Grigoriev I.V."/>
            <person name="Hibbett D.S."/>
            <person name="Martin F."/>
        </authorList>
    </citation>
    <scope>NUCLEOTIDE SEQUENCE [LARGE SCALE GENOMIC DNA]</scope>
    <source>
        <strain evidence="2">Ve08.2h10</strain>
    </source>
</reference>
<reference evidence="1 2" key="1">
    <citation type="submission" date="2014-04" db="EMBL/GenBank/DDBJ databases">
        <authorList>
            <consortium name="DOE Joint Genome Institute"/>
            <person name="Kuo A."/>
            <person name="Kohler A."/>
            <person name="Jargeat P."/>
            <person name="Nagy L.G."/>
            <person name="Floudas D."/>
            <person name="Copeland A."/>
            <person name="Barry K.W."/>
            <person name="Cichocki N."/>
            <person name="Veneault-Fourrey C."/>
            <person name="LaButti K."/>
            <person name="Lindquist E.A."/>
            <person name="Lipzen A."/>
            <person name="Lundell T."/>
            <person name="Morin E."/>
            <person name="Murat C."/>
            <person name="Sun H."/>
            <person name="Tunlid A."/>
            <person name="Henrissat B."/>
            <person name="Grigoriev I.V."/>
            <person name="Hibbett D.S."/>
            <person name="Martin F."/>
            <person name="Nordberg H.P."/>
            <person name="Cantor M.N."/>
            <person name="Hua S.X."/>
        </authorList>
    </citation>
    <scope>NUCLEOTIDE SEQUENCE [LARGE SCALE GENOMIC DNA]</scope>
    <source>
        <strain evidence="1 2">Ve08.2h10</strain>
    </source>
</reference>
<dbReference type="AlphaFoldDB" id="A0A0D0CJM7"/>
<dbReference type="HOGENOM" id="CLU_1062090_0_0_1"/>
<evidence type="ECO:0000313" key="2">
    <source>
        <dbReference type="Proteomes" id="UP000054538"/>
    </source>
</evidence>
<organism evidence="1 2">
    <name type="scientific">Paxillus rubicundulus Ve08.2h10</name>
    <dbReference type="NCBI Taxonomy" id="930991"/>
    <lineage>
        <taxon>Eukaryota</taxon>
        <taxon>Fungi</taxon>
        <taxon>Dikarya</taxon>
        <taxon>Basidiomycota</taxon>
        <taxon>Agaricomycotina</taxon>
        <taxon>Agaricomycetes</taxon>
        <taxon>Agaricomycetidae</taxon>
        <taxon>Boletales</taxon>
        <taxon>Paxilineae</taxon>
        <taxon>Paxillaceae</taxon>
        <taxon>Paxillus</taxon>
    </lineage>
</organism>
<evidence type="ECO:0000313" key="1">
    <source>
        <dbReference type="EMBL" id="KIK75393.1"/>
    </source>
</evidence>
<name>A0A0D0CJM7_9AGAM</name>
<keyword evidence="2" id="KW-1185">Reference proteome</keyword>
<dbReference type="OrthoDB" id="2355984at2759"/>
<dbReference type="EMBL" id="KN828139">
    <property type="protein sequence ID" value="KIK75393.1"/>
    <property type="molecule type" value="Genomic_DNA"/>
</dbReference>
<protein>
    <submittedName>
        <fullName evidence="1">Uncharacterized protein</fullName>
    </submittedName>
</protein>
<accession>A0A0D0CJM7</accession>
<sequence>MDRLGIKGMDSMEGHSRLTSTCLRRSIDQTETRNGEEDERSWGEEIYLGTHCLTQDQEVEDLDTNDKHGRRQHLAPLEPDEEGQSSSKRQCSAIDKSLFPWGPTSIAIRDTLAPEHQQVLNILVNWSNDPTFVVQKILLTPGAPNFPPDQWTNIVKGLAVDLNKILGAHYSLKPSKRKILETYRTSKQSKIVWTHGDWVIAFGKTLQATVFALPQRSAEYAAWQTYISQLFASVQFSQHERVIEFDKAARLCVAKKKTHSPH</sequence>
<dbReference type="InParanoid" id="A0A0D0CJM7"/>
<gene>
    <name evidence="1" type="ORF">PAXRUDRAFT_19039</name>
</gene>